<dbReference type="AlphaFoldDB" id="A0A397W7Z2"/>
<sequence>MSDVLKIDKNQDLKNFYITDFKNIVNGNVTGSYFEDFSLCDLISQRSSSEVSFNDNSKDLEYDISEPLSYYDTVTTTNLADGSSQNSLIIRSMRYIIYNSLFYYWDKPIMIGLLASLLDFWLKTLSNWDKETHKKTKEKLKYQFSNCEQTIASEHTVTSKNINTHYNRLHSSIFGSSISRNTTSQSLS</sequence>
<dbReference type="EMBL" id="QKWP01000004">
    <property type="protein sequence ID" value="RIB30820.1"/>
    <property type="molecule type" value="Genomic_DNA"/>
</dbReference>
<keyword evidence="2" id="KW-1185">Reference proteome</keyword>
<evidence type="ECO:0000313" key="1">
    <source>
        <dbReference type="EMBL" id="RIB30820.1"/>
    </source>
</evidence>
<comment type="caution">
    <text evidence="1">The sequence shown here is derived from an EMBL/GenBank/DDBJ whole genome shotgun (WGS) entry which is preliminary data.</text>
</comment>
<organism evidence="1 2">
    <name type="scientific">Gigaspora rosea</name>
    <dbReference type="NCBI Taxonomy" id="44941"/>
    <lineage>
        <taxon>Eukaryota</taxon>
        <taxon>Fungi</taxon>
        <taxon>Fungi incertae sedis</taxon>
        <taxon>Mucoromycota</taxon>
        <taxon>Glomeromycotina</taxon>
        <taxon>Glomeromycetes</taxon>
        <taxon>Diversisporales</taxon>
        <taxon>Gigasporaceae</taxon>
        <taxon>Gigaspora</taxon>
    </lineage>
</organism>
<name>A0A397W7Z2_9GLOM</name>
<gene>
    <name evidence="1" type="ORF">C2G38_2151584</name>
</gene>
<proteinExistence type="predicted"/>
<evidence type="ECO:0000313" key="2">
    <source>
        <dbReference type="Proteomes" id="UP000266673"/>
    </source>
</evidence>
<reference evidence="1 2" key="1">
    <citation type="submission" date="2018-06" db="EMBL/GenBank/DDBJ databases">
        <title>Comparative genomics reveals the genomic features of Rhizophagus irregularis, R. cerebriforme, R. diaphanum and Gigaspora rosea, and their symbiotic lifestyle signature.</title>
        <authorList>
            <person name="Morin E."/>
            <person name="San Clemente H."/>
            <person name="Chen E.C.H."/>
            <person name="De La Providencia I."/>
            <person name="Hainaut M."/>
            <person name="Kuo A."/>
            <person name="Kohler A."/>
            <person name="Murat C."/>
            <person name="Tang N."/>
            <person name="Roy S."/>
            <person name="Loubradou J."/>
            <person name="Henrissat B."/>
            <person name="Grigoriev I.V."/>
            <person name="Corradi N."/>
            <person name="Roux C."/>
            <person name="Martin F.M."/>
        </authorList>
    </citation>
    <scope>NUCLEOTIDE SEQUENCE [LARGE SCALE GENOMIC DNA]</scope>
    <source>
        <strain evidence="1 2">DAOM 194757</strain>
    </source>
</reference>
<accession>A0A397W7Z2</accession>
<protein>
    <submittedName>
        <fullName evidence="1">Uncharacterized protein</fullName>
    </submittedName>
</protein>
<dbReference type="Proteomes" id="UP000266673">
    <property type="component" value="Unassembled WGS sequence"/>
</dbReference>